<name>A0A139HH30_9PEZI</name>
<evidence type="ECO:0000313" key="2">
    <source>
        <dbReference type="EMBL" id="KXT01692.1"/>
    </source>
</evidence>
<organism evidence="2 3">
    <name type="scientific">Pseudocercospora eumusae</name>
    <dbReference type="NCBI Taxonomy" id="321146"/>
    <lineage>
        <taxon>Eukaryota</taxon>
        <taxon>Fungi</taxon>
        <taxon>Dikarya</taxon>
        <taxon>Ascomycota</taxon>
        <taxon>Pezizomycotina</taxon>
        <taxon>Dothideomycetes</taxon>
        <taxon>Dothideomycetidae</taxon>
        <taxon>Mycosphaerellales</taxon>
        <taxon>Mycosphaerellaceae</taxon>
        <taxon>Pseudocercospora</taxon>
    </lineage>
</organism>
<evidence type="ECO:0000313" key="3">
    <source>
        <dbReference type="Proteomes" id="UP000070133"/>
    </source>
</evidence>
<dbReference type="OrthoDB" id="3800738at2759"/>
<dbReference type="EMBL" id="LFZN01000051">
    <property type="protein sequence ID" value="KXT01692.1"/>
    <property type="molecule type" value="Genomic_DNA"/>
</dbReference>
<feature type="region of interest" description="Disordered" evidence="1">
    <location>
        <begin position="206"/>
        <end position="226"/>
    </location>
</feature>
<gene>
    <name evidence="2" type="ORF">AC578_2742</name>
</gene>
<comment type="caution">
    <text evidence="2">The sequence shown here is derived from an EMBL/GenBank/DDBJ whole genome shotgun (WGS) entry which is preliminary data.</text>
</comment>
<keyword evidence="3" id="KW-1185">Reference proteome</keyword>
<proteinExistence type="predicted"/>
<reference evidence="2 3" key="1">
    <citation type="submission" date="2015-07" db="EMBL/GenBank/DDBJ databases">
        <title>Comparative genomics of the Sigatoka disease complex on banana suggests a link between parallel evolutionary changes in Pseudocercospora fijiensis and Pseudocercospora eumusae and increased virulence on the banana host.</title>
        <authorList>
            <person name="Chang T.-C."/>
            <person name="Salvucci A."/>
            <person name="Crous P.W."/>
            <person name="Stergiopoulos I."/>
        </authorList>
    </citation>
    <scope>NUCLEOTIDE SEQUENCE [LARGE SCALE GENOMIC DNA]</scope>
    <source>
        <strain evidence="2 3">CBS 114824</strain>
    </source>
</reference>
<sequence>MSKTWQTDSDDDDDDVQEVIYIINPRIKAPLRNAPTPREHSPSYKLEKWLQASASHGQMKISCPGVRRAYIRVSHKAGPEVYCEIPCLQASRRHIAIGDLVDTLGPMVKKHERSWGEVRLAEIYPRTCKTWQKVIAGSILVQDALFFRPAPQPSPPDDAAPSEAERNDPDPPDPATGDVDPRNADDGPIFNLLARDAFQLRKLKPGQPITKVKGRSKEYVNPWIAD</sequence>
<dbReference type="Proteomes" id="UP000070133">
    <property type="component" value="Unassembled WGS sequence"/>
</dbReference>
<accession>A0A139HH30</accession>
<protein>
    <submittedName>
        <fullName evidence="2">Uncharacterized protein</fullName>
    </submittedName>
</protein>
<evidence type="ECO:0000256" key="1">
    <source>
        <dbReference type="SAM" id="MobiDB-lite"/>
    </source>
</evidence>
<dbReference type="STRING" id="321146.A0A139HH30"/>
<feature type="region of interest" description="Disordered" evidence="1">
    <location>
        <begin position="150"/>
        <end position="188"/>
    </location>
</feature>
<dbReference type="AlphaFoldDB" id="A0A139HH30"/>